<organism evidence="2 3">
    <name type="scientific">Ethanoligenens harbinense (strain DSM 18485 / JCM 12961 / CGMCC 1.5033 / YUAN-3)</name>
    <dbReference type="NCBI Taxonomy" id="663278"/>
    <lineage>
        <taxon>Bacteria</taxon>
        <taxon>Bacillati</taxon>
        <taxon>Bacillota</taxon>
        <taxon>Clostridia</taxon>
        <taxon>Eubacteriales</taxon>
        <taxon>Oscillospiraceae</taxon>
        <taxon>Ethanoligenens</taxon>
    </lineage>
</organism>
<evidence type="ECO:0000259" key="1">
    <source>
        <dbReference type="Pfam" id="PF16111"/>
    </source>
</evidence>
<dbReference type="AlphaFoldDB" id="E6U4A5"/>
<keyword evidence="3" id="KW-1185">Reference proteome</keyword>
<evidence type="ECO:0000313" key="2">
    <source>
        <dbReference type="EMBL" id="ADU26605.1"/>
    </source>
</evidence>
<dbReference type="RefSeq" id="WP_013484966.1">
    <property type="nucleotide sequence ID" value="NC_014828.1"/>
</dbReference>
<dbReference type="EMBL" id="CP002400">
    <property type="protein sequence ID" value="ADU26605.1"/>
    <property type="molecule type" value="Genomic_DNA"/>
</dbReference>
<dbReference type="STRING" id="663278.Ethha_1052"/>
<dbReference type="Proteomes" id="UP000001551">
    <property type="component" value="Chromosome"/>
</dbReference>
<dbReference type="KEGG" id="eha:Ethha_1052"/>
<feature type="domain" description="DUF4829" evidence="1">
    <location>
        <begin position="50"/>
        <end position="161"/>
    </location>
</feature>
<sequence>MKKRRFRPGRRLAVFLAAVAVVLSGYGAYQGIGAIRNRQYAEQTRHMSAEQVVQFYFTAWQHRNGRAMRAVTLDGTPGMENEFVMWLSSLTFSVSEEVPATETYLRGRRDYKEYADLKVYGVIFTANYPGFIESGFSPGQYWDYVVVKEKPDSPWKISGAGFI</sequence>
<name>E6U4A5_ETHHY</name>
<dbReference type="Pfam" id="PF16111">
    <property type="entry name" value="DUF4829"/>
    <property type="match status" value="1"/>
</dbReference>
<dbReference type="InterPro" id="IPR032256">
    <property type="entry name" value="DUF4829"/>
</dbReference>
<accession>E6U4A5</accession>
<gene>
    <name evidence="2" type="ordered locus">Ethha_1052</name>
</gene>
<proteinExistence type="predicted"/>
<evidence type="ECO:0000313" key="3">
    <source>
        <dbReference type="Proteomes" id="UP000001551"/>
    </source>
</evidence>
<dbReference type="HOGENOM" id="CLU_1624649_0_0_9"/>
<protein>
    <recommendedName>
        <fullName evidence="1">DUF4829 domain-containing protein</fullName>
    </recommendedName>
</protein>
<reference evidence="2 3" key="1">
    <citation type="submission" date="2010-12" db="EMBL/GenBank/DDBJ databases">
        <title>Complete sequence of Ethanoligenens harbinense YUAN-3.</title>
        <authorList>
            <person name="Lucas S."/>
            <person name="Copeland A."/>
            <person name="Lapidus A."/>
            <person name="Cheng J.-F."/>
            <person name="Bruce D."/>
            <person name="Goodwin L."/>
            <person name="Pitluck S."/>
            <person name="Chertkov O."/>
            <person name="Misra M."/>
            <person name="Detter J.C."/>
            <person name="Han C."/>
            <person name="Tapia R."/>
            <person name="Land M."/>
            <person name="Hauser L."/>
            <person name="Jeffries C."/>
            <person name="Kyrpides N."/>
            <person name="Ivanova N."/>
            <person name="Mikhailova N."/>
            <person name="Wang A."/>
            <person name="Mouttaki H."/>
            <person name="He Z."/>
            <person name="Zhou J."/>
            <person name="Hemme C.L."/>
            <person name="Woyke T."/>
        </authorList>
    </citation>
    <scope>NUCLEOTIDE SEQUENCE [LARGE SCALE GENOMIC DNA]</scope>
    <source>
        <strain evidence="3">DSM 18485 / JCM 12961 / CGMCC 1.5033 / YUAN-3</strain>
    </source>
</reference>